<proteinExistence type="predicted"/>
<dbReference type="InterPro" id="IPR015424">
    <property type="entry name" value="PyrdxlP-dep_Trfase"/>
</dbReference>
<dbReference type="EMBL" id="JAAAXW010000077">
    <property type="protein sequence ID" value="KAF9545151.1"/>
    <property type="molecule type" value="Genomic_DNA"/>
</dbReference>
<dbReference type="SUPFAM" id="SSF53383">
    <property type="entry name" value="PLP-dependent transferases"/>
    <property type="match status" value="1"/>
</dbReference>
<protein>
    <recommendedName>
        <fullName evidence="3">Aminotransferase class I/classII domain-containing protein</fullName>
    </recommendedName>
</protein>
<dbReference type="InterPro" id="IPR015421">
    <property type="entry name" value="PyrdxlP-dep_Trfase_major"/>
</dbReference>
<accession>A0A9P6K3W9</accession>
<dbReference type="AlphaFoldDB" id="A0A9P6K3W9"/>
<dbReference type="Gene3D" id="3.40.640.10">
    <property type="entry name" value="Type I PLP-dependent aspartate aminotransferase-like (Major domain)"/>
    <property type="match status" value="1"/>
</dbReference>
<organism evidence="1 2">
    <name type="scientific">Mortierella hygrophila</name>
    <dbReference type="NCBI Taxonomy" id="979708"/>
    <lineage>
        <taxon>Eukaryota</taxon>
        <taxon>Fungi</taxon>
        <taxon>Fungi incertae sedis</taxon>
        <taxon>Mucoromycota</taxon>
        <taxon>Mortierellomycotina</taxon>
        <taxon>Mortierellomycetes</taxon>
        <taxon>Mortierellales</taxon>
        <taxon>Mortierellaceae</taxon>
        <taxon>Mortierella</taxon>
    </lineage>
</organism>
<dbReference type="Proteomes" id="UP000723463">
    <property type="component" value="Unassembled WGS sequence"/>
</dbReference>
<evidence type="ECO:0000313" key="2">
    <source>
        <dbReference type="Proteomes" id="UP000723463"/>
    </source>
</evidence>
<reference evidence="1" key="1">
    <citation type="journal article" date="2020" name="Fungal Divers.">
        <title>Resolving the Mortierellaceae phylogeny through synthesis of multi-gene phylogenetics and phylogenomics.</title>
        <authorList>
            <person name="Vandepol N."/>
            <person name="Liber J."/>
            <person name="Desiro A."/>
            <person name="Na H."/>
            <person name="Kennedy M."/>
            <person name="Barry K."/>
            <person name="Grigoriev I.V."/>
            <person name="Miller A.N."/>
            <person name="O'Donnell K."/>
            <person name="Stajich J.E."/>
            <person name="Bonito G."/>
        </authorList>
    </citation>
    <scope>NUCLEOTIDE SEQUENCE</scope>
    <source>
        <strain evidence="1">NRRL 2591</strain>
    </source>
</reference>
<comment type="caution">
    <text evidence="1">The sequence shown here is derived from an EMBL/GenBank/DDBJ whole genome shotgun (WGS) entry which is preliminary data.</text>
</comment>
<keyword evidence="2" id="KW-1185">Reference proteome</keyword>
<gene>
    <name evidence="1" type="ORF">EC957_011221</name>
</gene>
<name>A0A9P6K3W9_9FUNG</name>
<evidence type="ECO:0008006" key="3">
    <source>
        <dbReference type="Google" id="ProtNLM"/>
    </source>
</evidence>
<sequence length="110" mass="11746">MPASPGSSLSNPIRTIVDHIKAKPNANNSMISLANFKTHRTWTDAVCEQLHSCMSSGDKFTHPEAPLVSQDVILTSGCPSALDICIGVLCNGGEDIVLLRPAFSLDQQRG</sequence>
<evidence type="ECO:0000313" key="1">
    <source>
        <dbReference type="EMBL" id="KAF9545151.1"/>
    </source>
</evidence>